<organism evidence="2 3">
    <name type="scientific">Cannabis sativa</name>
    <name type="common">Hemp</name>
    <name type="synonym">Marijuana</name>
    <dbReference type="NCBI Taxonomy" id="3483"/>
    <lineage>
        <taxon>Eukaryota</taxon>
        <taxon>Viridiplantae</taxon>
        <taxon>Streptophyta</taxon>
        <taxon>Embryophyta</taxon>
        <taxon>Tracheophyta</taxon>
        <taxon>Spermatophyta</taxon>
        <taxon>Magnoliopsida</taxon>
        <taxon>eudicotyledons</taxon>
        <taxon>Gunneridae</taxon>
        <taxon>Pentapetalae</taxon>
        <taxon>rosids</taxon>
        <taxon>fabids</taxon>
        <taxon>Rosales</taxon>
        <taxon>Cannabaceae</taxon>
        <taxon>Cannabis</taxon>
    </lineage>
</organism>
<dbReference type="EMBL" id="UZAU01000811">
    <property type="status" value="NOT_ANNOTATED_CDS"/>
    <property type="molecule type" value="Genomic_DNA"/>
</dbReference>
<dbReference type="EnsemblPlants" id="evm.model.10.818">
    <property type="protein sequence ID" value="cds.evm.model.10.818"/>
    <property type="gene ID" value="evm.TU.10.818"/>
</dbReference>
<evidence type="ECO:0000256" key="1">
    <source>
        <dbReference type="SAM" id="Phobius"/>
    </source>
</evidence>
<protein>
    <submittedName>
        <fullName evidence="2">Uncharacterized protein</fullName>
    </submittedName>
</protein>
<keyword evidence="3" id="KW-1185">Reference proteome</keyword>
<feature type="transmembrane region" description="Helical" evidence="1">
    <location>
        <begin position="39"/>
        <end position="60"/>
    </location>
</feature>
<evidence type="ECO:0000313" key="3">
    <source>
        <dbReference type="Proteomes" id="UP000596661"/>
    </source>
</evidence>
<evidence type="ECO:0000313" key="2">
    <source>
        <dbReference type="EnsemblPlants" id="cds.evm.model.10.818"/>
    </source>
</evidence>
<sequence length="68" mass="7423">MHTMAMALENDDGISKHWRCQRWWVSIGLRILGDGKDTGMISVFLVFGVSVISVGTSWAISKLGLEGG</sequence>
<name>A0A803QQH8_CANSA</name>
<keyword evidence="1" id="KW-1133">Transmembrane helix</keyword>
<dbReference type="Gramene" id="evm.model.10.818">
    <property type="protein sequence ID" value="cds.evm.model.10.818"/>
    <property type="gene ID" value="evm.TU.10.818"/>
</dbReference>
<accession>A0A803QQH8</accession>
<reference evidence="2" key="1">
    <citation type="submission" date="2021-03" db="UniProtKB">
        <authorList>
            <consortium name="EnsemblPlants"/>
        </authorList>
    </citation>
    <scope>IDENTIFICATION</scope>
</reference>
<dbReference type="AlphaFoldDB" id="A0A803QQH8"/>
<dbReference type="Proteomes" id="UP000596661">
    <property type="component" value="Unassembled WGS sequence"/>
</dbReference>
<proteinExistence type="predicted"/>
<keyword evidence="1" id="KW-0472">Membrane</keyword>
<keyword evidence="1" id="KW-0812">Transmembrane</keyword>